<dbReference type="Pfam" id="PF00168">
    <property type="entry name" value="C2"/>
    <property type="match status" value="2"/>
</dbReference>
<keyword evidence="6" id="KW-1133">Transmembrane helix</keyword>
<evidence type="ECO:0000256" key="13">
    <source>
        <dbReference type="ARBA" id="ARBA00081192"/>
    </source>
</evidence>
<keyword evidence="17" id="KW-1185">Reference proteome</keyword>
<evidence type="ECO:0000313" key="17">
    <source>
        <dbReference type="Proteomes" id="UP001166674"/>
    </source>
</evidence>
<dbReference type="GO" id="GO:0000149">
    <property type="term" value="F:SNARE binding"/>
    <property type="evidence" value="ECO:0007669"/>
    <property type="project" value="TreeGrafter"/>
</dbReference>
<evidence type="ECO:0000259" key="15">
    <source>
        <dbReference type="PROSITE" id="PS50004"/>
    </source>
</evidence>
<feature type="region of interest" description="Disordered" evidence="14">
    <location>
        <begin position="38"/>
        <end position="79"/>
    </location>
</feature>
<feature type="region of interest" description="Disordered" evidence="14">
    <location>
        <begin position="1"/>
        <end position="24"/>
    </location>
</feature>
<dbReference type="InterPro" id="IPR000008">
    <property type="entry name" value="C2_dom"/>
</dbReference>
<evidence type="ECO:0000256" key="11">
    <source>
        <dbReference type="ARBA" id="ARBA00064535"/>
    </source>
</evidence>
<reference evidence="16" key="1">
    <citation type="submission" date="2020-03" db="EMBL/GenBank/DDBJ databases">
        <title>Studies in the Genomics of Life Span.</title>
        <authorList>
            <person name="Glass D."/>
        </authorList>
    </citation>
    <scope>NUCLEOTIDE SEQUENCE</scope>
    <source>
        <strain evidence="16">SUZIE</strain>
        <tissue evidence="16">Muscle</tissue>
    </source>
</reference>
<dbReference type="InterPro" id="IPR001565">
    <property type="entry name" value="Synaptotagmin"/>
</dbReference>
<keyword evidence="3" id="KW-0597">Phosphoprotein</keyword>
<evidence type="ECO:0000256" key="7">
    <source>
        <dbReference type="ARBA" id="ARBA00023018"/>
    </source>
</evidence>
<proteinExistence type="inferred from homology"/>
<dbReference type="Proteomes" id="UP001166674">
    <property type="component" value="Unassembled WGS sequence"/>
</dbReference>
<dbReference type="EMBL" id="JAATJV010374547">
    <property type="protein sequence ID" value="MBZ3880932.1"/>
    <property type="molecule type" value="Genomic_DNA"/>
</dbReference>
<dbReference type="GO" id="GO:0005544">
    <property type="term" value="F:calcium-dependent phospholipid binding"/>
    <property type="evidence" value="ECO:0007669"/>
    <property type="project" value="TreeGrafter"/>
</dbReference>
<dbReference type="InterPro" id="IPR027990">
    <property type="entry name" value="DUF4633"/>
</dbReference>
<dbReference type="GO" id="GO:0030276">
    <property type="term" value="F:clathrin binding"/>
    <property type="evidence" value="ECO:0007669"/>
    <property type="project" value="TreeGrafter"/>
</dbReference>
<dbReference type="GO" id="GO:0048488">
    <property type="term" value="P:synaptic vesicle endocytosis"/>
    <property type="evidence" value="ECO:0007669"/>
    <property type="project" value="TreeGrafter"/>
</dbReference>
<dbReference type="SUPFAM" id="SSF49562">
    <property type="entry name" value="C2 domain (Calcium/lipid-binding domain, CaLB)"/>
    <property type="match status" value="2"/>
</dbReference>
<dbReference type="AlphaFoldDB" id="A0AA41MZX6"/>
<dbReference type="GO" id="GO:0005886">
    <property type="term" value="C:plasma membrane"/>
    <property type="evidence" value="ECO:0007669"/>
    <property type="project" value="TreeGrafter"/>
</dbReference>
<evidence type="ECO:0000256" key="14">
    <source>
        <dbReference type="SAM" id="MobiDB-lite"/>
    </source>
</evidence>
<dbReference type="SMART" id="SM00239">
    <property type="entry name" value="C2"/>
    <property type="match status" value="2"/>
</dbReference>
<dbReference type="GO" id="GO:0030672">
    <property type="term" value="C:synaptic vesicle membrane"/>
    <property type="evidence" value="ECO:0007669"/>
    <property type="project" value="UniProtKB-SubCell"/>
</dbReference>
<comment type="function">
    <text evidence="10">Synaptic vesicle phosphoprotein that enhances spontaneous neurotransmitter release but does not effect induced neurotransmitter release. Unlike other synaptotagmins, it does not bind Ca(2+) or phospholipids. Essential for mossy-fiber long-term potentiation in the hippocampus.</text>
</comment>
<dbReference type="FunFam" id="2.60.40.150:FF:000129">
    <property type="entry name" value="Synaptotagmin 12"/>
    <property type="match status" value="1"/>
</dbReference>
<gene>
    <name evidence="16" type="ORF">SUZIE_160395</name>
</gene>
<evidence type="ECO:0000256" key="2">
    <source>
        <dbReference type="ARBA" id="ARBA00006996"/>
    </source>
</evidence>
<evidence type="ECO:0000256" key="8">
    <source>
        <dbReference type="ARBA" id="ARBA00023136"/>
    </source>
</evidence>
<feature type="compositionally biased region" description="Polar residues" evidence="14">
    <location>
        <begin position="1"/>
        <end position="10"/>
    </location>
</feature>
<name>A0AA41MZX6_SCICA</name>
<evidence type="ECO:0000256" key="12">
    <source>
        <dbReference type="ARBA" id="ARBA00067732"/>
    </source>
</evidence>
<keyword evidence="4" id="KW-0812">Transmembrane</keyword>
<dbReference type="InterPro" id="IPR030537">
    <property type="entry name" value="Syt12_C2B"/>
</dbReference>
<comment type="similarity">
    <text evidence="2">Belongs to the synaptotagmin family.</text>
</comment>
<organism evidence="16 17">
    <name type="scientific">Sciurus carolinensis</name>
    <name type="common">Eastern gray squirrel</name>
    <dbReference type="NCBI Taxonomy" id="30640"/>
    <lineage>
        <taxon>Eukaryota</taxon>
        <taxon>Metazoa</taxon>
        <taxon>Chordata</taxon>
        <taxon>Craniata</taxon>
        <taxon>Vertebrata</taxon>
        <taxon>Euteleostomi</taxon>
        <taxon>Mammalia</taxon>
        <taxon>Eutheria</taxon>
        <taxon>Euarchontoglires</taxon>
        <taxon>Glires</taxon>
        <taxon>Rodentia</taxon>
        <taxon>Sciuromorpha</taxon>
        <taxon>Sciuridae</taxon>
        <taxon>Sciurinae</taxon>
        <taxon>Sciurini</taxon>
        <taxon>Sciurus</taxon>
    </lineage>
</organism>
<dbReference type="GO" id="GO:0001786">
    <property type="term" value="F:phosphatidylserine binding"/>
    <property type="evidence" value="ECO:0007669"/>
    <property type="project" value="TreeGrafter"/>
</dbReference>
<evidence type="ECO:0000256" key="4">
    <source>
        <dbReference type="ARBA" id="ARBA00022692"/>
    </source>
</evidence>
<feature type="domain" description="C2" evidence="15">
    <location>
        <begin position="169"/>
        <end position="289"/>
    </location>
</feature>
<comment type="subcellular location">
    <subcellularLocation>
        <location evidence="1">Cytoplasmic vesicle</location>
        <location evidence="1">Secretory vesicle</location>
        <location evidence="1">Synaptic vesicle membrane</location>
        <topology evidence="1">Single-pass membrane protein</topology>
    </subcellularLocation>
</comment>
<comment type="caution">
    <text evidence="16">The sequence shown here is derived from an EMBL/GenBank/DDBJ whole genome shotgun (WGS) entry which is preliminary data.</text>
</comment>
<keyword evidence="5" id="KW-0677">Repeat</keyword>
<sequence>MGTGLRSQSFRGPRHSYGKLQESWGRPVEGRLRRALSLRQGREKSWSQGLDGGTEGLKVPSQKGQPERSVGDTEQLIQTPPRGSRWWLRQCRQKMPAWNAQRARTRGPPSRKGSLSIEDNFEAINELGPLELMGRELDLAPYGTLRKSQSADSLNSISSVSNTFGQDFTLGQVEVSMDYDPASHTLHVAVLQGKDLLEREEASFESCFMRVSLLPDEQIVGISRIQRNAYSIFFDEKFSIPLDPTALEEKSLRFSVFGIDEDERNVSTGVVELKLSVLDLPLQPFSGWLYLQDQNKAADAVGEILLSLSYLPTAERLTVVVVKAKNLIWTNDKTTADPFVKVYLLQDGRKMSKKKTAVKRDDPNPVFNEAMIFSVPAAVLQDLSLRVTVAESSSDGRGDNVGHVIIGPSASGMGTTHWNQMLATLRRPVSMWHPVRRN</sequence>
<evidence type="ECO:0000256" key="3">
    <source>
        <dbReference type="ARBA" id="ARBA00022553"/>
    </source>
</evidence>
<dbReference type="PANTHER" id="PTHR10024">
    <property type="entry name" value="SYNAPTOTAGMIN"/>
    <property type="match status" value="1"/>
</dbReference>
<dbReference type="Pfam" id="PF15464">
    <property type="entry name" value="DUF4633"/>
    <property type="match status" value="1"/>
</dbReference>
<dbReference type="FunFam" id="2.60.40.150:FF:000080">
    <property type="entry name" value="Putative synaptotagmin-12"/>
    <property type="match status" value="1"/>
</dbReference>
<dbReference type="PROSITE" id="PS50004">
    <property type="entry name" value="C2"/>
    <property type="match status" value="2"/>
</dbReference>
<dbReference type="Gene3D" id="2.60.40.150">
    <property type="entry name" value="C2 domain"/>
    <property type="match status" value="2"/>
</dbReference>
<comment type="subunit">
    <text evidence="11">Homodimer. Can also form heterodimers. Interacts with SYT1.</text>
</comment>
<accession>A0AA41MZX6</accession>
<evidence type="ECO:0000256" key="6">
    <source>
        <dbReference type="ARBA" id="ARBA00022989"/>
    </source>
</evidence>
<keyword evidence="9" id="KW-0968">Cytoplasmic vesicle</keyword>
<evidence type="ECO:0000256" key="10">
    <source>
        <dbReference type="ARBA" id="ARBA00056186"/>
    </source>
</evidence>
<dbReference type="PRINTS" id="PR00399">
    <property type="entry name" value="SYNAPTOTAGMN"/>
</dbReference>
<evidence type="ECO:0000256" key="5">
    <source>
        <dbReference type="ARBA" id="ARBA00022737"/>
    </source>
</evidence>
<evidence type="ECO:0000256" key="1">
    <source>
        <dbReference type="ARBA" id="ARBA00004254"/>
    </source>
</evidence>
<dbReference type="PANTHER" id="PTHR10024:SF252">
    <property type="entry name" value="SYNAPTOTAGMIN-12"/>
    <property type="match status" value="1"/>
</dbReference>
<dbReference type="InterPro" id="IPR035892">
    <property type="entry name" value="C2_domain_sf"/>
</dbReference>
<feature type="domain" description="C2" evidence="15">
    <location>
        <begin position="300"/>
        <end position="433"/>
    </location>
</feature>
<evidence type="ECO:0000256" key="9">
    <source>
        <dbReference type="ARBA" id="ARBA00023329"/>
    </source>
</evidence>
<evidence type="ECO:0000313" key="16">
    <source>
        <dbReference type="EMBL" id="MBZ3880932.1"/>
    </source>
</evidence>
<dbReference type="CDD" id="cd08406">
    <property type="entry name" value="C2B_Synaptotagmin-12"/>
    <property type="match status" value="1"/>
</dbReference>
<dbReference type="GO" id="GO:0048791">
    <property type="term" value="P:calcium ion-regulated exocytosis of neurotransmitter"/>
    <property type="evidence" value="ECO:0007669"/>
    <property type="project" value="TreeGrafter"/>
</dbReference>
<protein>
    <recommendedName>
        <fullName evidence="12">Synaptotagmin-12</fullName>
    </recommendedName>
    <alternativeName>
        <fullName evidence="13">Synaptotagmin XII</fullName>
    </alternativeName>
</protein>
<dbReference type="GO" id="GO:0005509">
    <property type="term" value="F:calcium ion binding"/>
    <property type="evidence" value="ECO:0007669"/>
    <property type="project" value="TreeGrafter"/>
</dbReference>
<keyword evidence="7" id="KW-0770">Synapse</keyword>
<keyword evidence="8" id="KW-0472">Membrane</keyword>